<dbReference type="Pfam" id="PF12802">
    <property type="entry name" value="MarR_2"/>
    <property type="match status" value="1"/>
</dbReference>
<dbReference type="GO" id="GO:0003677">
    <property type="term" value="F:DNA binding"/>
    <property type="evidence" value="ECO:0007669"/>
    <property type="project" value="UniProtKB-KW"/>
</dbReference>
<dbReference type="KEGG" id="cak:Caul_0540"/>
<dbReference type="STRING" id="366602.Caul_0540"/>
<gene>
    <name evidence="5" type="ordered locus">Caul_0540</name>
</gene>
<sequence length="171" mass="18525">MPSFDDAWADQLHASFLDIVGIINRPEPDAAVLAEAGVQLDRALFPLLSRLGLHAPISVVELGLVAGKDHSTVSRQVAKLEALGLVARTIVGGDQRVRLLAPTAEGEAMLERLRIARRAVIARWFGDWNENDKVRLLNLLQRMLKAAPGVMEEVARVQAPTGGRVPDGSVE</sequence>
<keyword evidence="3" id="KW-0804">Transcription</keyword>
<dbReference type="InterPro" id="IPR000835">
    <property type="entry name" value="HTH_MarR-typ"/>
</dbReference>
<dbReference type="eggNOG" id="COG1846">
    <property type="taxonomic scope" value="Bacteria"/>
</dbReference>
<dbReference type="InterPro" id="IPR023187">
    <property type="entry name" value="Tscrpt_reg_MarR-type_CS"/>
</dbReference>
<dbReference type="AlphaFoldDB" id="B0T7D6"/>
<dbReference type="PROSITE" id="PS01117">
    <property type="entry name" value="HTH_MARR_1"/>
    <property type="match status" value="1"/>
</dbReference>
<evidence type="ECO:0000256" key="2">
    <source>
        <dbReference type="ARBA" id="ARBA00023125"/>
    </source>
</evidence>
<proteinExistence type="predicted"/>
<dbReference type="InterPro" id="IPR036388">
    <property type="entry name" value="WH-like_DNA-bd_sf"/>
</dbReference>
<evidence type="ECO:0000259" key="4">
    <source>
        <dbReference type="PROSITE" id="PS50995"/>
    </source>
</evidence>
<dbReference type="InterPro" id="IPR036390">
    <property type="entry name" value="WH_DNA-bd_sf"/>
</dbReference>
<name>B0T7D6_CAUSK</name>
<keyword evidence="2" id="KW-0238">DNA-binding</keyword>
<dbReference type="SUPFAM" id="SSF46785">
    <property type="entry name" value="Winged helix' DNA-binding domain"/>
    <property type="match status" value="1"/>
</dbReference>
<dbReference type="GO" id="GO:0006950">
    <property type="term" value="P:response to stress"/>
    <property type="evidence" value="ECO:0007669"/>
    <property type="project" value="TreeGrafter"/>
</dbReference>
<dbReference type="Gene3D" id="1.10.10.10">
    <property type="entry name" value="Winged helix-like DNA-binding domain superfamily/Winged helix DNA-binding domain"/>
    <property type="match status" value="1"/>
</dbReference>
<evidence type="ECO:0000313" key="5">
    <source>
        <dbReference type="EMBL" id="ABZ69674.1"/>
    </source>
</evidence>
<dbReference type="HOGENOM" id="CLU_083287_15_4_5"/>
<dbReference type="PROSITE" id="PS50995">
    <property type="entry name" value="HTH_MARR_2"/>
    <property type="match status" value="1"/>
</dbReference>
<dbReference type="InterPro" id="IPR039422">
    <property type="entry name" value="MarR/SlyA-like"/>
</dbReference>
<organism evidence="5">
    <name type="scientific">Caulobacter sp. (strain K31)</name>
    <dbReference type="NCBI Taxonomy" id="366602"/>
    <lineage>
        <taxon>Bacteria</taxon>
        <taxon>Pseudomonadati</taxon>
        <taxon>Pseudomonadota</taxon>
        <taxon>Alphaproteobacteria</taxon>
        <taxon>Caulobacterales</taxon>
        <taxon>Caulobacteraceae</taxon>
        <taxon>Caulobacter</taxon>
    </lineage>
</organism>
<dbReference type="PANTHER" id="PTHR33164:SF57">
    <property type="entry name" value="MARR-FAMILY TRANSCRIPTIONAL REGULATOR"/>
    <property type="match status" value="1"/>
</dbReference>
<dbReference type="SMART" id="SM00347">
    <property type="entry name" value="HTH_MARR"/>
    <property type="match status" value="1"/>
</dbReference>
<dbReference type="GO" id="GO:0003700">
    <property type="term" value="F:DNA-binding transcription factor activity"/>
    <property type="evidence" value="ECO:0007669"/>
    <property type="project" value="InterPro"/>
</dbReference>
<reference evidence="5" key="1">
    <citation type="submission" date="2008-01" db="EMBL/GenBank/DDBJ databases">
        <title>Complete sequence of chromosome of Caulobacter sp. K31.</title>
        <authorList>
            <consortium name="US DOE Joint Genome Institute"/>
            <person name="Copeland A."/>
            <person name="Lucas S."/>
            <person name="Lapidus A."/>
            <person name="Barry K."/>
            <person name="Glavina del Rio T."/>
            <person name="Dalin E."/>
            <person name="Tice H."/>
            <person name="Pitluck S."/>
            <person name="Bruce D."/>
            <person name="Goodwin L."/>
            <person name="Thompson L.S."/>
            <person name="Brettin T."/>
            <person name="Detter J.C."/>
            <person name="Han C."/>
            <person name="Schmutz J."/>
            <person name="Larimer F."/>
            <person name="Land M."/>
            <person name="Hauser L."/>
            <person name="Kyrpides N."/>
            <person name="Kim E."/>
            <person name="Stephens C."/>
            <person name="Richardson P."/>
        </authorList>
    </citation>
    <scope>NUCLEOTIDE SEQUENCE [LARGE SCALE GENOMIC DNA]</scope>
    <source>
        <strain evidence="5">K31</strain>
    </source>
</reference>
<evidence type="ECO:0000256" key="1">
    <source>
        <dbReference type="ARBA" id="ARBA00023015"/>
    </source>
</evidence>
<feature type="domain" description="HTH marR-type" evidence="4">
    <location>
        <begin position="13"/>
        <end position="145"/>
    </location>
</feature>
<dbReference type="PANTHER" id="PTHR33164">
    <property type="entry name" value="TRANSCRIPTIONAL REGULATOR, MARR FAMILY"/>
    <property type="match status" value="1"/>
</dbReference>
<protein>
    <submittedName>
        <fullName evidence="5">Transcriptional regulator, MarR family</fullName>
    </submittedName>
</protein>
<dbReference type="EMBL" id="CP000927">
    <property type="protein sequence ID" value="ABZ69674.1"/>
    <property type="molecule type" value="Genomic_DNA"/>
</dbReference>
<evidence type="ECO:0000256" key="3">
    <source>
        <dbReference type="ARBA" id="ARBA00023163"/>
    </source>
</evidence>
<accession>B0T7D6</accession>
<keyword evidence="1" id="KW-0805">Transcription regulation</keyword>